<dbReference type="GO" id="GO:0006259">
    <property type="term" value="P:DNA metabolic process"/>
    <property type="evidence" value="ECO:0007669"/>
    <property type="project" value="UniProtKB-ARBA"/>
</dbReference>
<dbReference type="Gene3D" id="3.30.420.10">
    <property type="entry name" value="Ribonuclease H-like superfamily/Ribonuclease H"/>
    <property type="match status" value="1"/>
</dbReference>
<evidence type="ECO:0000256" key="1">
    <source>
        <dbReference type="ARBA" id="ARBA00022722"/>
    </source>
</evidence>
<dbReference type="RefSeq" id="WP_091822451.1">
    <property type="nucleotide sequence ID" value="NZ_FNRJ01000001.1"/>
</dbReference>
<evidence type="ECO:0000313" key="4">
    <source>
        <dbReference type="EMBL" id="SEA10480.1"/>
    </source>
</evidence>
<dbReference type="Proteomes" id="UP000242469">
    <property type="component" value="Unassembled WGS sequence"/>
</dbReference>
<dbReference type="CDD" id="cd06127">
    <property type="entry name" value="DEDDh"/>
    <property type="match status" value="1"/>
</dbReference>
<name>A0A1H3YFV4_9GAMM</name>
<dbReference type="PANTHER" id="PTHR30231">
    <property type="entry name" value="DNA POLYMERASE III SUBUNIT EPSILON"/>
    <property type="match status" value="1"/>
</dbReference>
<keyword evidence="2" id="KW-0378">Hydrolase</keyword>
<evidence type="ECO:0000313" key="5">
    <source>
        <dbReference type="Proteomes" id="UP000242469"/>
    </source>
</evidence>
<dbReference type="GO" id="GO:0008408">
    <property type="term" value="F:3'-5' exonuclease activity"/>
    <property type="evidence" value="ECO:0007669"/>
    <property type="project" value="TreeGrafter"/>
</dbReference>
<accession>A0A1H3YFV4</accession>
<dbReference type="Pfam" id="PF00929">
    <property type="entry name" value="RNase_T"/>
    <property type="match status" value="1"/>
</dbReference>
<dbReference type="EMBL" id="FNRJ01000001">
    <property type="protein sequence ID" value="SEA10480.1"/>
    <property type="molecule type" value="Genomic_DNA"/>
</dbReference>
<feature type="domain" description="Exonuclease" evidence="3">
    <location>
        <begin position="32"/>
        <end position="205"/>
    </location>
</feature>
<evidence type="ECO:0000259" key="3">
    <source>
        <dbReference type="SMART" id="SM00479"/>
    </source>
</evidence>
<dbReference type="NCBIfam" id="NF006601">
    <property type="entry name" value="PRK09145.1"/>
    <property type="match status" value="1"/>
</dbReference>
<dbReference type="InterPro" id="IPR013520">
    <property type="entry name" value="Ribonucl_H"/>
</dbReference>
<dbReference type="STRING" id="1122198.SAMN02745729_101470"/>
<dbReference type="PANTHER" id="PTHR30231:SF7">
    <property type="entry name" value="BLR4117 PROTEIN"/>
    <property type="match status" value="1"/>
</dbReference>
<keyword evidence="5" id="KW-1185">Reference proteome</keyword>
<dbReference type="SUPFAM" id="SSF53098">
    <property type="entry name" value="Ribonuclease H-like"/>
    <property type="match status" value="1"/>
</dbReference>
<dbReference type="InterPro" id="IPR012337">
    <property type="entry name" value="RNaseH-like_sf"/>
</dbReference>
<dbReference type="SMART" id="SM00479">
    <property type="entry name" value="EXOIII"/>
    <property type="match status" value="1"/>
</dbReference>
<keyword evidence="1" id="KW-0540">Nuclease</keyword>
<keyword evidence="2" id="KW-0269">Exonuclease</keyword>
<dbReference type="AlphaFoldDB" id="A0A1H3YFV4"/>
<dbReference type="GO" id="GO:0005829">
    <property type="term" value="C:cytosol"/>
    <property type="evidence" value="ECO:0007669"/>
    <property type="project" value="TreeGrafter"/>
</dbReference>
<dbReference type="InterPro" id="IPR036397">
    <property type="entry name" value="RNaseH_sf"/>
</dbReference>
<protein>
    <submittedName>
        <fullName evidence="4">DNA polymerase-3 subunit epsilon</fullName>
    </submittedName>
</protein>
<sequence>MIIPRSIRRLKEKREHREGPWAHLFEAYKGDEVVSLDCETTSLDVKKAEILSIGAVRIKGRKVITSERLDLKLKPPASLSGDSIKIHKIRASDLADGIELDEALEKVLEFVGNRPILGYYVNFDIRMLDKFIRPKYGFGLPNKAVELSHVYHDIIKWKHVGGNIDLRFDTIAGKLDIPILERHTALGDAITVALMYVRLRYGESPEGRY</sequence>
<dbReference type="GO" id="GO:0003676">
    <property type="term" value="F:nucleic acid binding"/>
    <property type="evidence" value="ECO:0007669"/>
    <property type="project" value="InterPro"/>
</dbReference>
<dbReference type="OrthoDB" id="6193218at2"/>
<evidence type="ECO:0000256" key="2">
    <source>
        <dbReference type="ARBA" id="ARBA00022839"/>
    </source>
</evidence>
<gene>
    <name evidence="4" type="ORF">SAMN02745729_101470</name>
</gene>
<reference evidence="5" key="1">
    <citation type="submission" date="2016-10" db="EMBL/GenBank/DDBJ databases">
        <authorList>
            <person name="Varghese N."/>
            <person name="Submissions S."/>
        </authorList>
    </citation>
    <scope>NUCLEOTIDE SEQUENCE [LARGE SCALE GENOMIC DNA]</scope>
    <source>
        <strain evidence="5">DSM 11526</strain>
    </source>
</reference>
<proteinExistence type="predicted"/>
<organism evidence="4 5">
    <name type="scientific">Marinobacterium iners DSM 11526</name>
    <dbReference type="NCBI Taxonomy" id="1122198"/>
    <lineage>
        <taxon>Bacteria</taxon>
        <taxon>Pseudomonadati</taxon>
        <taxon>Pseudomonadota</taxon>
        <taxon>Gammaproteobacteria</taxon>
        <taxon>Oceanospirillales</taxon>
        <taxon>Oceanospirillaceae</taxon>
        <taxon>Marinobacterium</taxon>
    </lineage>
</organism>